<proteinExistence type="predicted"/>
<feature type="coiled-coil region" evidence="1">
    <location>
        <begin position="3"/>
        <end position="30"/>
    </location>
</feature>
<evidence type="ECO:0000313" key="2">
    <source>
        <dbReference type="EMBL" id="BBI30476.1"/>
    </source>
</evidence>
<keyword evidence="3" id="KW-1185">Reference proteome</keyword>
<dbReference type="EMBL" id="AP018495">
    <property type="protein sequence ID" value="BBI30476.1"/>
    <property type="molecule type" value="Genomic_DNA"/>
</dbReference>
<evidence type="ECO:0000256" key="1">
    <source>
        <dbReference type="SAM" id="Coils"/>
    </source>
</evidence>
<dbReference type="Proteomes" id="UP001161669">
    <property type="component" value="Segment"/>
</dbReference>
<dbReference type="KEGG" id="vg:80540828"/>
<reference evidence="3" key="1">
    <citation type="journal article" date="2019" name="J. Virol.">
        <title>Medusavirus, a novel large DNA virus discovered from hot spring water.</title>
        <authorList>
            <person name="Yoshikawa G."/>
            <person name="Blanc-Mathieu R."/>
            <person name="Song C."/>
            <person name="Kayama Y."/>
            <person name="Mochizuki T."/>
            <person name="Murata K."/>
            <person name="Ogata H."/>
            <person name="Takemura M."/>
        </authorList>
    </citation>
    <scope>NUCLEOTIDE SEQUENCE [LARGE SCALE GENOMIC DNA]</scope>
</reference>
<organism evidence="2 3">
    <name type="scientific">Acanthamoeba castellanii medusavirus J1</name>
    <dbReference type="NCBI Taxonomy" id="3114988"/>
    <lineage>
        <taxon>Viruses</taxon>
        <taxon>Varidnaviria</taxon>
        <taxon>Bamfordvirae</taxon>
        <taxon>Nucleocytoviricota</taxon>
        <taxon>Megaviricetes</taxon>
        <taxon>Mamonoviridae</taxon>
        <taxon>Medusavirus</taxon>
        <taxon>Medusavirus medusae</taxon>
    </lineage>
</organism>
<evidence type="ECO:0000313" key="3">
    <source>
        <dbReference type="Proteomes" id="UP001161669"/>
    </source>
</evidence>
<protein>
    <submittedName>
        <fullName evidence="2">Uncharacterized protein</fullName>
    </submittedName>
</protein>
<accession>A0A3T1CXC2</accession>
<sequence>MAENVLERKLAEMDQALMRLDKELENITDESQRPALQRMRDAMERIRDASRPGAPTPSPEQARLFLDDVFLIKQIALAQNIKPSVC</sequence>
<name>A0A3T1CXC2_9VIRU</name>
<keyword evidence="1" id="KW-0175">Coiled coil</keyword>